<name>A0A1I7UII0_9PELO</name>
<keyword evidence="2" id="KW-1185">Reference proteome</keyword>
<feature type="compositionally biased region" description="Polar residues" evidence="1">
    <location>
        <begin position="45"/>
        <end position="54"/>
    </location>
</feature>
<sequence>MKFSLKCSSCEQSEKLMIMFFPGNNFHNYPKRFLILAEGVPPRISGTSTASSREGTPYLPEEPPKKKQKRASNDYITRKGSQRMKAAVEKRRRR</sequence>
<dbReference type="AlphaFoldDB" id="A0A1I7UII0"/>
<accession>A0A1I7UII0</accession>
<evidence type="ECO:0000313" key="2">
    <source>
        <dbReference type="Proteomes" id="UP000095282"/>
    </source>
</evidence>
<evidence type="ECO:0000256" key="1">
    <source>
        <dbReference type="SAM" id="MobiDB-lite"/>
    </source>
</evidence>
<organism evidence="2 3">
    <name type="scientific">Caenorhabditis tropicalis</name>
    <dbReference type="NCBI Taxonomy" id="1561998"/>
    <lineage>
        <taxon>Eukaryota</taxon>
        <taxon>Metazoa</taxon>
        <taxon>Ecdysozoa</taxon>
        <taxon>Nematoda</taxon>
        <taxon>Chromadorea</taxon>
        <taxon>Rhabditida</taxon>
        <taxon>Rhabditina</taxon>
        <taxon>Rhabditomorpha</taxon>
        <taxon>Rhabditoidea</taxon>
        <taxon>Rhabditidae</taxon>
        <taxon>Peloderinae</taxon>
        <taxon>Caenorhabditis</taxon>
    </lineage>
</organism>
<reference evidence="3" key="1">
    <citation type="submission" date="2016-11" db="UniProtKB">
        <authorList>
            <consortium name="WormBaseParasite"/>
        </authorList>
    </citation>
    <scope>IDENTIFICATION</scope>
</reference>
<protein>
    <submittedName>
        <fullName evidence="3">Ovule protein</fullName>
    </submittedName>
</protein>
<evidence type="ECO:0000313" key="3">
    <source>
        <dbReference type="WBParaSite" id="Csp11.Scaffold629.g9663.t1"/>
    </source>
</evidence>
<feature type="region of interest" description="Disordered" evidence="1">
    <location>
        <begin position="44"/>
        <end position="94"/>
    </location>
</feature>
<proteinExistence type="predicted"/>
<dbReference type="WBParaSite" id="Csp11.Scaffold629.g9663.t1">
    <property type="protein sequence ID" value="Csp11.Scaffold629.g9663.t1"/>
    <property type="gene ID" value="Csp11.Scaffold629.g9663"/>
</dbReference>
<dbReference type="Proteomes" id="UP000095282">
    <property type="component" value="Unplaced"/>
</dbReference>